<gene>
    <name evidence="2" type="ORF">Tci_926168</name>
</gene>
<comment type="caution">
    <text evidence="2">The sequence shown here is derived from an EMBL/GenBank/DDBJ whole genome shotgun (WGS) entry which is preliminary data.</text>
</comment>
<sequence>AHDAQIWPYRRRSRLPQRDGHRPWQGTRFSFRPGKTQLLLQHLRCPSPAAVGDPRRSSGPAEESPAEGLLHGRPEPQRSGNAGAPGG</sequence>
<organism evidence="2">
    <name type="scientific">Tanacetum cinerariifolium</name>
    <name type="common">Dalmatian daisy</name>
    <name type="synonym">Chrysanthemum cinerariifolium</name>
    <dbReference type="NCBI Taxonomy" id="118510"/>
    <lineage>
        <taxon>Eukaryota</taxon>
        <taxon>Viridiplantae</taxon>
        <taxon>Streptophyta</taxon>
        <taxon>Embryophyta</taxon>
        <taxon>Tracheophyta</taxon>
        <taxon>Spermatophyta</taxon>
        <taxon>Magnoliopsida</taxon>
        <taxon>eudicotyledons</taxon>
        <taxon>Gunneridae</taxon>
        <taxon>Pentapetalae</taxon>
        <taxon>asterids</taxon>
        <taxon>campanulids</taxon>
        <taxon>Asterales</taxon>
        <taxon>Asteraceae</taxon>
        <taxon>Asteroideae</taxon>
        <taxon>Anthemideae</taxon>
        <taxon>Anthemidinae</taxon>
        <taxon>Tanacetum</taxon>
    </lineage>
</organism>
<evidence type="ECO:0000313" key="2">
    <source>
        <dbReference type="EMBL" id="GFD54199.1"/>
    </source>
</evidence>
<feature type="region of interest" description="Disordered" evidence="1">
    <location>
        <begin position="1"/>
        <end position="31"/>
    </location>
</feature>
<reference evidence="2" key="1">
    <citation type="journal article" date="2019" name="Sci. Rep.">
        <title>Draft genome of Tanacetum cinerariifolium, the natural source of mosquito coil.</title>
        <authorList>
            <person name="Yamashiro T."/>
            <person name="Shiraishi A."/>
            <person name="Satake H."/>
            <person name="Nakayama K."/>
        </authorList>
    </citation>
    <scope>NUCLEOTIDE SEQUENCE</scope>
</reference>
<evidence type="ECO:0000256" key="1">
    <source>
        <dbReference type="SAM" id="MobiDB-lite"/>
    </source>
</evidence>
<dbReference type="AlphaFoldDB" id="A0A699X3X2"/>
<proteinExistence type="predicted"/>
<name>A0A699X3X2_TANCI</name>
<feature type="region of interest" description="Disordered" evidence="1">
    <location>
        <begin position="46"/>
        <end position="87"/>
    </location>
</feature>
<dbReference type="EMBL" id="BKCJ011803141">
    <property type="protein sequence ID" value="GFD54199.1"/>
    <property type="molecule type" value="Genomic_DNA"/>
</dbReference>
<feature type="non-terminal residue" evidence="2">
    <location>
        <position position="1"/>
    </location>
</feature>
<accession>A0A699X3X2</accession>
<protein>
    <submittedName>
        <fullName evidence="2">Uncharacterized protein</fullName>
    </submittedName>
</protein>